<dbReference type="InterPro" id="IPR004839">
    <property type="entry name" value="Aminotransferase_I/II_large"/>
</dbReference>
<dbReference type="Gene3D" id="3.40.640.10">
    <property type="entry name" value="Type I PLP-dependent aspartate aminotransferase-like (Major domain)"/>
    <property type="match status" value="1"/>
</dbReference>
<name>A0A7C8LJQ0_9FIRM</name>
<dbReference type="GO" id="GO:0030170">
    <property type="term" value="F:pyridoxal phosphate binding"/>
    <property type="evidence" value="ECO:0007669"/>
    <property type="project" value="InterPro"/>
</dbReference>
<organism evidence="4 5">
    <name type="scientific">Defluviitalea raffinosedens</name>
    <dbReference type="NCBI Taxonomy" id="1450156"/>
    <lineage>
        <taxon>Bacteria</taxon>
        <taxon>Bacillati</taxon>
        <taxon>Bacillota</taxon>
        <taxon>Clostridia</taxon>
        <taxon>Lachnospirales</taxon>
        <taxon>Defluviitaleaceae</taxon>
        <taxon>Defluviitalea</taxon>
    </lineage>
</organism>
<dbReference type="OrthoDB" id="9813612at2"/>
<reference evidence="4 5" key="1">
    <citation type="submission" date="2019-12" db="EMBL/GenBank/DDBJ databases">
        <title>Defluviitalea raffinosedens, isolated from a biogas fermenter, genome sequencing and characterization.</title>
        <authorList>
            <person name="Rettenmaier R."/>
            <person name="Schneider M."/>
            <person name="Neuhaus K."/>
            <person name="Liebl W."/>
            <person name="Zverlov V."/>
        </authorList>
    </citation>
    <scope>NUCLEOTIDE SEQUENCE [LARGE SCALE GENOMIC DNA]</scope>
    <source>
        <strain evidence="4 5">249c-K6</strain>
    </source>
</reference>
<dbReference type="CDD" id="cd00609">
    <property type="entry name" value="AAT_like"/>
    <property type="match status" value="1"/>
</dbReference>
<dbReference type="SUPFAM" id="SSF53383">
    <property type="entry name" value="PLP-dependent transferases"/>
    <property type="match status" value="1"/>
</dbReference>
<proteinExistence type="predicted"/>
<evidence type="ECO:0000259" key="3">
    <source>
        <dbReference type="Pfam" id="PF00155"/>
    </source>
</evidence>
<dbReference type="Proteomes" id="UP000483018">
    <property type="component" value="Unassembled WGS sequence"/>
</dbReference>
<keyword evidence="5" id="KW-1185">Reference proteome</keyword>
<evidence type="ECO:0000313" key="4">
    <source>
        <dbReference type="EMBL" id="KAE9634920.1"/>
    </source>
</evidence>
<evidence type="ECO:0000313" key="5">
    <source>
        <dbReference type="Proteomes" id="UP000483018"/>
    </source>
</evidence>
<comment type="cofactor">
    <cofactor evidence="1">
        <name>pyridoxal 5'-phosphate</name>
        <dbReference type="ChEBI" id="CHEBI:597326"/>
    </cofactor>
</comment>
<comment type="caution">
    <text evidence="4">The sequence shown here is derived from an EMBL/GenBank/DDBJ whole genome shotgun (WGS) entry which is preliminary data.</text>
</comment>
<feature type="domain" description="Aminotransferase class I/classII large" evidence="3">
    <location>
        <begin position="16"/>
        <end position="338"/>
    </location>
</feature>
<dbReference type="EMBL" id="WSLF01000004">
    <property type="protein sequence ID" value="KAE9634920.1"/>
    <property type="molecule type" value="Genomic_DNA"/>
</dbReference>
<evidence type="ECO:0000256" key="1">
    <source>
        <dbReference type="ARBA" id="ARBA00001933"/>
    </source>
</evidence>
<dbReference type="InterPro" id="IPR015421">
    <property type="entry name" value="PyrdxlP-dep_Trfase_major"/>
</dbReference>
<dbReference type="PANTHER" id="PTHR42885:SF1">
    <property type="entry name" value="THREONINE-PHOSPHATE DECARBOXYLASE"/>
    <property type="match status" value="1"/>
</dbReference>
<keyword evidence="2" id="KW-0663">Pyridoxal phosphate</keyword>
<dbReference type="PANTHER" id="PTHR42885">
    <property type="entry name" value="HISTIDINOL-PHOSPHATE AMINOTRANSFERASE-RELATED"/>
    <property type="match status" value="1"/>
</dbReference>
<keyword evidence="4" id="KW-0808">Transferase</keyword>
<dbReference type="AlphaFoldDB" id="A0A7C8LJQ0"/>
<gene>
    <name evidence="4" type="ORF">GND95_06305</name>
</gene>
<sequence length="345" mass="39490">MKGIHGGDVYRNSVNMDFSININPLGMPEEVEAALHKAVKSCSQYPDIKAEKLKKALSSVLKVQEAYLLFGNGASELFLGIVHAIKPKKTLIPIPSFYGYEYALEAVDSNIIYFQLKEDKSFLLDESFFEILTEDIDLLFLANPNNPTGKLMAREYIKKLLDICKDRKIWVVLDECFIEFCENAFSILTEIDSYENLLLVRAFTKIYAIPGVRLGYLVCSNKGILEKIKKQLPEWNISTFAQEAGLACVNQPSFIAKTVDYVKKERQFLIYQLNQLGFKTFPSEANFILLYSEKPLYETLLKRGILIRDCENFRGLSKGYYRIAVKTRKENERLVKAISEVYGKE</sequence>
<dbReference type="Gene3D" id="3.90.1150.10">
    <property type="entry name" value="Aspartate Aminotransferase, domain 1"/>
    <property type="match status" value="1"/>
</dbReference>
<dbReference type="Pfam" id="PF00155">
    <property type="entry name" value="Aminotran_1_2"/>
    <property type="match status" value="1"/>
</dbReference>
<dbReference type="InterPro" id="IPR015422">
    <property type="entry name" value="PyrdxlP-dep_Trfase_small"/>
</dbReference>
<protein>
    <submittedName>
        <fullName evidence="4">Aminotransferase class I/II-fold pyridoxal phosphate-dependent enzyme</fullName>
    </submittedName>
</protein>
<evidence type="ECO:0000256" key="2">
    <source>
        <dbReference type="ARBA" id="ARBA00022898"/>
    </source>
</evidence>
<dbReference type="InterPro" id="IPR015424">
    <property type="entry name" value="PyrdxlP-dep_Trfase"/>
</dbReference>
<accession>A0A7C8LJQ0</accession>
<dbReference type="GO" id="GO:0008483">
    <property type="term" value="F:transaminase activity"/>
    <property type="evidence" value="ECO:0007669"/>
    <property type="project" value="UniProtKB-KW"/>
</dbReference>
<keyword evidence="4" id="KW-0032">Aminotransferase</keyword>